<dbReference type="GO" id="GO:0016987">
    <property type="term" value="F:sigma factor activity"/>
    <property type="evidence" value="ECO:0007669"/>
    <property type="project" value="InterPro"/>
</dbReference>
<dbReference type="InterPro" id="IPR013324">
    <property type="entry name" value="RNA_pol_sigma_r3/r4-like"/>
</dbReference>
<reference evidence="2" key="2">
    <citation type="journal article" date="2021" name="PeerJ">
        <title>Extensive microbial diversity within the chicken gut microbiome revealed by metagenomics and culture.</title>
        <authorList>
            <person name="Gilroy R."/>
            <person name="Ravi A."/>
            <person name="Getino M."/>
            <person name="Pursley I."/>
            <person name="Horton D.L."/>
            <person name="Alikhan N.F."/>
            <person name="Baker D."/>
            <person name="Gharbi K."/>
            <person name="Hall N."/>
            <person name="Watson M."/>
            <person name="Adriaenssens E.M."/>
            <person name="Foster-Nyarko E."/>
            <person name="Jarju S."/>
            <person name="Secka A."/>
            <person name="Antonio M."/>
            <person name="Oren A."/>
            <person name="Chaudhuri R.R."/>
            <person name="La Ragione R."/>
            <person name="Hildebrand F."/>
            <person name="Pallen M.J."/>
        </authorList>
    </citation>
    <scope>NUCLEOTIDE SEQUENCE</scope>
    <source>
        <strain evidence="2">1063</strain>
    </source>
</reference>
<reference evidence="2" key="1">
    <citation type="submission" date="2020-10" db="EMBL/GenBank/DDBJ databases">
        <authorList>
            <person name="Gilroy R."/>
        </authorList>
    </citation>
    <scope>NUCLEOTIDE SEQUENCE</scope>
    <source>
        <strain evidence="2">1063</strain>
    </source>
</reference>
<gene>
    <name evidence="2" type="ORF">IAD51_05895</name>
</gene>
<dbReference type="AlphaFoldDB" id="A0A9D1L3B2"/>
<protein>
    <submittedName>
        <fullName evidence="2">Sigma-70 family RNA polymerase sigma factor</fullName>
    </submittedName>
</protein>
<proteinExistence type="predicted"/>
<dbReference type="GO" id="GO:0006352">
    <property type="term" value="P:DNA-templated transcription initiation"/>
    <property type="evidence" value="ECO:0007669"/>
    <property type="project" value="InterPro"/>
</dbReference>
<dbReference type="InterPro" id="IPR013249">
    <property type="entry name" value="RNA_pol_sigma70_r4_t2"/>
</dbReference>
<name>A0A9D1L3B2_9FIRM</name>
<dbReference type="InterPro" id="IPR036388">
    <property type="entry name" value="WH-like_DNA-bd_sf"/>
</dbReference>
<dbReference type="Proteomes" id="UP000824088">
    <property type="component" value="Unassembled WGS sequence"/>
</dbReference>
<evidence type="ECO:0000313" key="2">
    <source>
        <dbReference type="EMBL" id="HIU21743.1"/>
    </source>
</evidence>
<dbReference type="Pfam" id="PF08281">
    <property type="entry name" value="Sigma70_r4_2"/>
    <property type="match status" value="1"/>
</dbReference>
<dbReference type="Gene3D" id="1.10.10.10">
    <property type="entry name" value="Winged helix-like DNA-binding domain superfamily/Winged helix DNA-binding domain"/>
    <property type="match status" value="1"/>
</dbReference>
<dbReference type="SUPFAM" id="SSF88659">
    <property type="entry name" value="Sigma3 and sigma4 domains of RNA polymerase sigma factors"/>
    <property type="match status" value="1"/>
</dbReference>
<evidence type="ECO:0000259" key="1">
    <source>
        <dbReference type="Pfam" id="PF08281"/>
    </source>
</evidence>
<comment type="caution">
    <text evidence="2">The sequence shown here is derived from an EMBL/GenBank/DDBJ whole genome shotgun (WGS) entry which is preliminary data.</text>
</comment>
<dbReference type="GO" id="GO:0003677">
    <property type="term" value="F:DNA binding"/>
    <property type="evidence" value="ECO:0007669"/>
    <property type="project" value="InterPro"/>
</dbReference>
<organism evidence="2 3">
    <name type="scientific">Candidatus Limadaptatus stercorigallinarum</name>
    <dbReference type="NCBI Taxonomy" id="2840845"/>
    <lineage>
        <taxon>Bacteria</taxon>
        <taxon>Bacillati</taxon>
        <taxon>Bacillota</taxon>
        <taxon>Clostridia</taxon>
        <taxon>Eubacteriales</taxon>
        <taxon>Candidatus Limadaptatus</taxon>
    </lineage>
</organism>
<evidence type="ECO:0000313" key="3">
    <source>
        <dbReference type="Proteomes" id="UP000824088"/>
    </source>
</evidence>
<feature type="domain" description="RNA polymerase sigma factor 70 region 4 type 2" evidence="1">
    <location>
        <begin position="70"/>
        <end position="118"/>
    </location>
</feature>
<accession>A0A9D1L3B2</accession>
<dbReference type="EMBL" id="DVMN01000106">
    <property type="protein sequence ID" value="HIU21743.1"/>
    <property type="molecule type" value="Genomic_DNA"/>
</dbReference>
<sequence length="165" mass="19032">MTRLWCNTVLVAFSAMQKIVKDYDFAFKSRLQSSFMSVHLKNGIPTQTLVKEMLEINRRKLRLLILRDTVNTALGALPPSEKDILVRRFLKGETFQEIALRQDISIRTAFRRFDKAREDFCRALEAVGFTEKHFRETYLSDPAVKAACSRLDDETYFTAKSTAGK</sequence>